<reference evidence="3 6" key="2">
    <citation type="submission" date="2018-08" db="EMBL/GenBank/DDBJ databases">
        <title>Murine metabolic-syndrome-specific gut microbial biobank.</title>
        <authorList>
            <person name="Liu C."/>
        </authorList>
    </citation>
    <scope>NUCLEOTIDE SEQUENCE [LARGE SCALE GENOMIC DNA]</scope>
    <source>
        <strain evidence="3 6">1XD21-27</strain>
    </source>
</reference>
<dbReference type="GO" id="GO:0008081">
    <property type="term" value="F:phosphoric diester hydrolase activity"/>
    <property type="evidence" value="ECO:0007669"/>
    <property type="project" value="InterPro"/>
</dbReference>
<dbReference type="PANTHER" id="PTHR46211:SF1">
    <property type="entry name" value="GLYCEROPHOSPHODIESTER PHOSPHODIESTERASE, CYTOPLASMIC"/>
    <property type="match status" value="1"/>
</dbReference>
<dbReference type="Gene3D" id="3.20.20.190">
    <property type="entry name" value="Phosphatidylinositol (PI) phosphodiesterase"/>
    <property type="match status" value="1"/>
</dbReference>
<evidence type="ECO:0000313" key="6">
    <source>
        <dbReference type="Proteomes" id="UP000481807"/>
    </source>
</evidence>
<evidence type="ECO:0000313" key="7">
    <source>
        <dbReference type="Proteomes" id="UP000814367"/>
    </source>
</evidence>
<gene>
    <name evidence="3" type="ORF">D3Z30_02595</name>
    <name evidence="4" type="ORF">DXC19_05530</name>
    <name evidence="2" type="ORF">G8J23_05600</name>
</gene>
<dbReference type="EMBL" id="QXWP01000001">
    <property type="protein sequence ID" value="NBH29869.1"/>
    <property type="molecule type" value="Genomic_DNA"/>
</dbReference>
<evidence type="ECO:0000313" key="4">
    <source>
        <dbReference type="EMBL" id="RGM32970.1"/>
    </source>
</evidence>
<accession>A0A8B2ZPS2</accession>
<keyword evidence="7" id="KW-1185">Reference proteome</keyword>
<dbReference type="GO" id="GO:0006629">
    <property type="term" value="P:lipid metabolic process"/>
    <property type="evidence" value="ECO:0007669"/>
    <property type="project" value="InterPro"/>
</dbReference>
<name>A0A8B2ZPS2_STAWA</name>
<dbReference type="Proteomes" id="UP000814367">
    <property type="component" value="Unassembled WGS sequence"/>
</dbReference>
<reference evidence="2 7" key="3">
    <citation type="submission" date="2020-03" db="EMBL/GenBank/DDBJ databases">
        <title>Comparative genetics of Staphylococcus warneri persistents from caprine mastitis.</title>
        <authorList>
            <person name="Franca C.A."/>
            <person name="Rosa D.S."/>
            <person name="Silva A."/>
            <person name="Rodrigues D.L.N."/>
            <person name="Santos R.G."/>
            <person name="Castillo R.E.H."/>
            <person name="Moreira M.A.S."/>
            <person name="Lima M.C."/>
            <person name="Gouveia G.V."/>
            <person name="Gouveia J.J.S."/>
            <person name="Souza R.F.S."/>
            <person name="Bertram B."/>
            <person name="Azevedo V."/>
            <person name="Costa M."/>
        </authorList>
    </citation>
    <scope>NUCLEOTIDE SEQUENCE [LARGE SCALE GENOMIC DNA]</scope>
    <source>
        <strain evidence="2 7">Cap 9.2</strain>
    </source>
</reference>
<organism evidence="4 5">
    <name type="scientific">Staphylococcus warneri</name>
    <dbReference type="NCBI Taxonomy" id="1292"/>
    <lineage>
        <taxon>Bacteria</taxon>
        <taxon>Bacillati</taxon>
        <taxon>Bacillota</taxon>
        <taxon>Bacilli</taxon>
        <taxon>Bacillales</taxon>
        <taxon>Staphylococcaceae</taxon>
        <taxon>Staphylococcus</taxon>
    </lineage>
</organism>
<dbReference type="EMBL" id="QSTD01000001">
    <property type="protein sequence ID" value="RGM32970.1"/>
    <property type="molecule type" value="Genomic_DNA"/>
</dbReference>
<dbReference type="PANTHER" id="PTHR46211">
    <property type="entry name" value="GLYCEROPHOSPHORYL DIESTER PHOSPHODIESTERASE"/>
    <property type="match status" value="1"/>
</dbReference>
<dbReference type="Pfam" id="PF03009">
    <property type="entry name" value="GDPD"/>
    <property type="match status" value="1"/>
</dbReference>
<reference evidence="4 5" key="1">
    <citation type="submission" date="2018-08" db="EMBL/GenBank/DDBJ databases">
        <title>A genome reference for cultivated species of the human gut microbiota.</title>
        <authorList>
            <person name="Zou Y."/>
            <person name="Xue W."/>
            <person name="Luo G."/>
        </authorList>
    </citation>
    <scope>NUCLEOTIDE SEQUENCE [LARGE SCALE GENOMIC DNA]</scope>
    <source>
        <strain evidence="4 5">OM08-17AT</strain>
    </source>
</reference>
<dbReference type="Proteomes" id="UP000261016">
    <property type="component" value="Unassembled WGS sequence"/>
</dbReference>
<dbReference type="SUPFAM" id="SSF51695">
    <property type="entry name" value="PLC-like phosphodiesterases"/>
    <property type="match status" value="1"/>
</dbReference>
<dbReference type="RefSeq" id="WP_002467123.1">
    <property type="nucleotide sequence ID" value="NZ_CABMFV010000001.1"/>
</dbReference>
<evidence type="ECO:0000313" key="3">
    <source>
        <dbReference type="EMBL" id="NBH29869.1"/>
    </source>
</evidence>
<comment type="caution">
    <text evidence="4">The sequence shown here is derived from an EMBL/GenBank/DDBJ whole genome shotgun (WGS) entry which is preliminary data.</text>
</comment>
<evidence type="ECO:0000259" key="1">
    <source>
        <dbReference type="PROSITE" id="PS51704"/>
    </source>
</evidence>
<feature type="domain" description="GP-PDE" evidence="1">
    <location>
        <begin position="10"/>
        <end position="245"/>
    </location>
</feature>
<protein>
    <submittedName>
        <fullName evidence="4">Glycerophosphodiester phosphodiesterase</fullName>
    </submittedName>
</protein>
<dbReference type="PROSITE" id="PS51704">
    <property type="entry name" value="GP_PDE"/>
    <property type="match status" value="1"/>
</dbReference>
<dbReference type="Proteomes" id="UP000481807">
    <property type="component" value="Unassembled WGS sequence"/>
</dbReference>
<evidence type="ECO:0000313" key="2">
    <source>
        <dbReference type="EMBL" id="MCG6225452.1"/>
    </source>
</evidence>
<dbReference type="AlphaFoldDB" id="A0A8B2ZPS2"/>
<dbReference type="EMBL" id="JAANHJ010000001">
    <property type="protein sequence ID" value="MCG6225452.1"/>
    <property type="molecule type" value="Genomic_DNA"/>
</dbReference>
<dbReference type="InterPro" id="IPR030395">
    <property type="entry name" value="GP_PDE_dom"/>
</dbReference>
<dbReference type="InterPro" id="IPR017946">
    <property type="entry name" value="PLC-like_Pdiesterase_TIM-brl"/>
</dbReference>
<evidence type="ECO:0000313" key="5">
    <source>
        <dbReference type="Proteomes" id="UP000261016"/>
    </source>
</evidence>
<proteinExistence type="predicted"/>
<sequence>MSNERSNQSYQLIAHRGLPQDYPENTLIGYQHALALPIDMLEIDLHFTKDKQLVVIHDDTIDRTSNGKGKVKDYTLEELKKFDFGSYHDKRFKDEQIPTFDEVLDIHSKSSKKLLIEIKKPSQYPGIEKMIVDKLKDYHIPSSKVILQSFDFESINKLAQMNVPYELGVLISKKKYWYKSPDFKAIAEIANYINPNYSIVNKHFMEKAHVEHLKVMPYTVNDSKEARKLIDLHVDGIITDIPDRL</sequence>